<evidence type="ECO:0008006" key="4">
    <source>
        <dbReference type="Google" id="ProtNLM"/>
    </source>
</evidence>
<dbReference type="RefSeq" id="WP_388348784.1">
    <property type="nucleotide sequence ID" value="NZ_JBIAFJ010000017.1"/>
</dbReference>
<keyword evidence="1" id="KW-0732">Signal</keyword>
<evidence type="ECO:0000313" key="2">
    <source>
        <dbReference type="EMBL" id="MFE9171709.1"/>
    </source>
</evidence>
<accession>A0ABW6KWF3</accession>
<evidence type="ECO:0000256" key="1">
    <source>
        <dbReference type="SAM" id="SignalP"/>
    </source>
</evidence>
<dbReference type="EMBL" id="JBIAFJ010000017">
    <property type="protein sequence ID" value="MFE9171709.1"/>
    <property type="molecule type" value="Genomic_DNA"/>
</dbReference>
<organism evidence="2 3">
    <name type="scientific">Streptomyces kebangsaanensis</name>
    <dbReference type="NCBI Taxonomy" id="864058"/>
    <lineage>
        <taxon>Bacteria</taxon>
        <taxon>Bacillati</taxon>
        <taxon>Actinomycetota</taxon>
        <taxon>Actinomycetes</taxon>
        <taxon>Kitasatosporales</taxon>
        <taxon>Streptomycetaceae</taxon>
        <taxon>Streptomyces</taxon>
    </lineage>
</organism>
<feature type="signal peptide" evidence="1">
    <location>
        <begin position="1"/>
        <end position="27"/>
    </location>
</feature>
<protein>
    <recommendedName>
        <fullName evidence="4">Secreted protein</fullName>
    </recommendedName>
</protein>
<name>A0ABW6KWF3_9ACTN</name>
<dbReference type="Proteomes" id="UP001601197">
    <property type="component" value="Unassembled WGS sequence"/>
</dbReference>
<gene>
    <name evidence="2" type="ORF">ACFYNZ_19740</name>
</gene>
<comment type="caution">
    <text evidence="2">The sequence shown here is derived from an EMBL/GenBank/DDBJ whole genome shotgun (WGS) entry which is preliminary data.</text>
</comment>
<keyword evidence="3" id="KW-1185">Reference proteome</keyword>
<reference evidence="2 3" key="1">
    <citation type="submission" date="2024-10" db="EMBL/GenBank/DDBJ databases">
        <title>The Natural Products Discovery Center: Release of the First 8490 Sequenced Strains for Exploring Actinobacteria Biosynthetic Diversity.</title>
        <authorList>
            <person name="Kalkreuter E."/>
            <person name="Kautsar S.A."/>
            <person name="Yang D."/>
            <person name="Bader C.D."/>
            <person name="Teijaro C.N."/>
            <person name="Fluegel L."/>
            <person name="Davis C.M."/>
            <person name="Simpson J.R."/>
            <person name="Lauterbach L."/>
            <person name="Steele A.D."/>
            <person name="Gui C."/>
            <person name="Meng S."/>
            <person name="Li G."/>
            <person name="Viehrig K."/>
            <person name="Ye F."/>
            <person name="Su P."/>
            <person name="Kiefer A.F."/>
            <person name="Nichols A."/>
            <person name="Cepeda A.J."/>
            <person name="Yan W."/>
            <person name="Fan B."/>
            <person name="Jiang Y."/>
            <person name="Adhikari A."/>
            <person name="Zheng C.-J."/>
            <person name="Schuster L."/>
            <person name="Cowan T.M."/>
            <person name="Smanski M.J."/>
            <person name="Chevrette M.G."/>
            <person name="De Carvalho L.P.S."/>
            <person name="Shen B."/>
        </authorList>
    </citation>
    <scope>NUCLEOTIDE SEQUENCE [LARGE SCALE GENOMIC DNA]</scope>
    <source>
        <strain evidence="2 3">NPDC007147</strain>
    </source>
</reference>
<sequence>MRLSFKGARRLTGTLVAAAVAAGAVWAAGTHGTPPSAGPSTTVANEAPGYAVEDFNYPHADRILAEQGILLKRGDGHIVLADCVDGTNQLQVWPRSKNRVCFDVTGASGYLTMEIPAVYAIVGNDYTTKATMTVDDETTTYDIAKNLWTGVGETADPQGRRFMLVELKTSK</sequence>
<feature type="chain" id="PRO_5047384654" description="Secreted protein" evidence="1">
    <location>
        <begin position="28"/>
        <end position="171"/>
    </location>
</feature>
<evidence type="ECO:0000313" key="3">
    <source>
        <dbReference type="Proteomes" id="UP001601197"/>
    </source>
</evidence>
<proteinExistence type="predicted"/>